<protein>
    <submittedName>
        <fullName evidence="6">Helix-turn-helix domain-containing protein</fullName>
    </submittedName>
</protein>
<feature type="region of interest" description="Disordered" evidence="4">
    <location>
        <begin position="1"/>
        <end position="26"/>
    </location>
</feature>
<dbReference type="Pfam" id="PF12833">
    <property type="entry name" value="HTH_18"/>
    <property type="match status" value="1"/>
</dbReference>
<evidence type="ECO:0000256" key="2">
    <source>
        <dbReference type="ARBA" id="ARBA00023125"/>
    </source>
</evidence>
<keyword evidence="3" id="KW-0804">Transcription</keyword>
<dbReference type="Proteomes" id="UP001501509">
    <property type="component" value="Unassembled WGS sequence"/>
</dbReference>
<keyword evidence="2" id="KW-0238">DNA-binding</keyword>
<reference evidence="6 7" key="1">
    <citation type="journal article" date="2019" name="Int. J. Syst. Evol. Microbiol.">
        <title>The Global Catalogue of Microorganisms (GCM) 10K type strain sequencing project: providing services to taxonomists for standard genome sequencing and annotation.</title>
        <authorList>
            <consortium name="The Broad Institute Genomics Platform"/>
            <consortium name="The Broad Institute Genome Sequencing Center for Infectious Disease"/>
            <person name="Wu L."/>
            <person name="Ma J."/>
        </authorList>
    </citation>
    <scope>NUCLEOTIDE SEQUENCE [LARGE SCALE GENOMIC DNA]</scope>
    <source>
        <strain evidence="6 7">JCM 6833</strain>
    </source>
</reference>
<dbReference type="SUPFAM" id="SSF46689">
    <property type="entry name" value="Homeodomain-like"/>
    <property type="match status" value="1"/>
</dbReference>
<dbReference type="PANTHER" id="PTHR46796:SF6">
    <property type="entry name" value="ARAC SUBFAMILY"/>
    <property type="match status" value="1"/>
</dbReference>
<keyword evidence="1" id="KW-0805">Transcription regulation</keyword>
<dbReference type="PRINTS" id="PR00032">
    <property type="entry name" value="HTHARAC"/>
</dbReference>
<dbReference type="InterPro" id="IPR035418">
    <property type="entry name" value="AraC-bd_2"/>
</dbReference>
<dbReference type="PROSITE" id="PS01124">
    <property type="entry name" value="HTH_ARAC_FAMILY_2"/>
    <property type="match status" value="1"/>
</dbReference>
<evidence type="ECO:0000256" key="3">
    <source>
        <dbReference type="ARBA" id="ARBA00023163"/>
    </source>
</evidence>
<name>A0ABN3PUQ9_9ACTN</name>
<dbReference type="Gene3D" id="1.10.10.60">
    <property type="entry name" value="Homeodomain-like"/>
    <property type="match status" value="1"/>
</dbReference>
<gene>
    <name evidence="6" type="ORF">GCM10010411_32430</name>
</gene>
<dbReference type="InterPro" id="IPR020449">
    <property type="entry name" value="Tscrpt_reg_AraC-type_HTH"/>
</dbReference>
<evidence type="ECO:0000259" key="5">
    <source>
        <dbReference type="PROSITE" id="PS01124"/>
    </source>
</evidence>
<dbReference type="EMBL" id="BAAATD010000004">
    <property type="protein sequence ID" value="GAA2596489.1"/>
    <property type="molecule type" value="Genomic_DNA"/>
</dbReference>
<evidence type="ECO:0000313" key="6">
    <source>
        <dbReference type="EMBL" id="GAA2596489.1"/>
    </source>
</evidence>
<organism evidence="6 7">
    <name type="scientific">Actinomadura fulvescens</name>
    <dbReference type="NCBI Taxonomy" id="46160"/>
    <lineage>
        <taxon>Bacteria</taxon>
        <taxon>Bacillati</taxon>
        <taxon>Actinomycetota</taxon>
        <taxon>Actinomycetes</taxon>
        <taxon>Streptosporangiales</taxon>
        <taxon>Thermomonosporaceae</taxon>
        <taxon>Actinomadura</taxon>
    </lineage>
</organism>
<evidence type="ECO:0000256" key="4">
    <source>
        <dbReference type="SAM" id="MobiDB-lite"/>
    </source>
</evidence>
<feature type="domain" description="HTH araC/xylS-type" evidence="5">
    <location>
        <begin position="234"/>
        <end position="335"/>
    </location>
</feature>
<dbReference type="RefSeq" id="WP_344541708.1">
    <property type="nucleotide sequence ID" value="NZ_BAAATD010000004.1"/>
</dbReference>
<dbReference type="PANTHER" id="PTHR46796">
    <property type="entry name" value="HTH-TYPE TRANSCRIPTIONAL ACTIVATOR RHAS-RELATED"/>
    <property type="match status" value="1"/>
</dbReference>
<dbReference type="InterPro" id="IPR018060">
    <property type="entry name" value="HTH_AraC"/>
</dbReference>
<dbReference type="InterPro" id="IPR009057">
    <property type="entry name" value="Homeodomain-like_sf"/>
</dbReference>
<evidence type="ECO:0000313" key="7">
    <source>
        <dbReference type="Proteomes" id="UP001501509"/>
    </source>
</evidence>
<feature type="compositionally biased region" description="Polar residues" evidence="4">
    <location>
        <begin position="1"/>
        <end position="18"/>
    </location>
</feature>
<proteinExistence type="predicted"/>
<dbReference type="InterPro" id="IPR050204">
    <property type="entry name" value="AraC_XylS_family_regulators"/>
</dbReference>
<keyword evidence="7" id="KW-1185">Reference proteome</keyword>
<comment type="caution">
    <text evidence="6">The sequence shown here is derived from an EMBL/GenBank/DDBJ whole genome shotgun (WGS) entry which is preliminary data.</text>
</comment>
<evidence type="ECO:0000256" key="1">
    <source>
        <dbReference type="ARBA" id="ARBA00023015"/>
    </source>
</evidence>
<dbReference type="Pfam" id="PF14525">
    <property type="entry name" value="AraC_binding_2"/>
    <property type="match status" value="1"/>
</dbReference>
<accession>A0ABN3PUQ9</accession>
<sequence length="343" mass="37437">MATHARTTPQVSTVTEVDTGTPAGAATHISTAGRPAGDQAEYWQHVVSAAFGPLHLRPPRPKGFAARLVGRTLGPVRAGEVRAPAHAVQRSARQATAEPREWYKVGLMLSGSCLLRQNERTMLVRPGDFVLYDLSRPVEISFVAHHIFTVMIPHRAIPLPVDRVSELTAMPLTEQTRTGPLLASFLASLAQDGGTVEGPHSHHLGEAIVELMTAALSERLGAPLGPGPDADLFQVIQEWIDDNLHLTDLSPADIARAHHLSVRQLYRVFQGKGTTVARYVRKRRLEHCRRDLRDPFKATQRISAVAARWGFPDAAAFSRAFRTAYGVSPSAYRTAATGITRPD</sequence>
<dbReference type="SMART" id="SM00342">
    <property type="entry name" value="HTH_ARAC"/>
    <property type="match status" value="1"/>
</dbReference>